<comment type="similarity">
    <text evidence="1">Belongs to the peptidase M28 family. M28B subfamily.</text>
</comment>
<dbReference type="PANTHER" id="PTHR10404:SF77">
    <property type="entry name" value="GLUTAMATE CARBOXYPEPTIDASE 2 HOMOLOG"/>
    <property type="match status" value="1"/>
</dbReference>
<sequence length="159" mass="17864">MEAHGIACIGGHVVEWLWRGNHRDAWIFGGVDPSSATASMLEVSRLYGLLLQKGWRPRRSLVFCSWAAEEYGLVGSTEWTEQFTTVLQGRAVAYLNVDMVFEGTYSFISMASPLLRDTIVRAAKIVPNPDPEEAAAGRPTLHDTWLHRHPDPRHPDRPK</sequence>
<evidence type="ECO:0000259" key="3">
    <source>
        <dbReference type="Pfam" id="PF04389"/>
    </source>
</evidence>
<evidence type="ECO:0000256" key="2">
    <source>
        <dbReference type="SAM" id="MobiDB-lite"/>
    </source>
</evidence>
<evidence type="ECO:0000313" key="4">
    <source>
        <dbReference type="EMBL" id="MPC35905.1"/>
    </source>
</evidence>
<dbReference type="Gene3D" id="3.40.630.10">
    <property type="entry name" value="Zn peptidases"/>
    <property type="match status" value="1"/>
</dbReference>
<dbReference type="PANTHER" id="PTHR10404">
    <property type="entry name" value="N-ACETYLATED-ALPHA-LINKED ACIDIC DIPEPTIDASE"/>
    <property type="match status" value="1"/>
</dbReference>
<evidence type="ECO:0000256" key="1">
    <source>
        <dbReference type="ARBA" id="ARBA00005634"/>
    </source>
</evidence>
<dbReference type="InterPro" id="IPR007484">
    <property type="entry name" value="Peptidase_M28"/>
</dbReference>
<feature type="compositionally biased region" description="Basic and acidic residues" evidence="2">
    <location>
        <begin position="140"/>
        <end position="159"/>
    </location>
</feature>
<accession>A0A5B7ER78</accession>
<name>A0A5B7ER78_PORTR</name>
<evidence type="ECO:0000313" key="5">
    <source>
        <dbReference type="Proteomes" id="UP000324222"/>
    </source>
</evidence>
<gene>
    <name evidence="4" type="primary">NAALAD2_2</name>
    <name evidence="4" type="ORF">E2C01_029343</name>
</gene>
<dbReference type="EMBL" id="VSRR010003376">
    <property type="protein sequence ID" value="MPC35905.1"/>
    <property type="molecule type" value="Genomic_DNA"/>
</dbReference>
<reference evidence="4 5" key="1">
    <citation type="submission" date="2019-05" db="EMBL/GenBank/DDBJ databases">
        <title>Another draft genome of Portunus trituberculatus and its Hox gene families provides insights of decapod evolution.</title>
        <authorList>
            <person name="Jeong J.-H."/>
            <person name="Song I."/>
            <person name="Kim S."/>
            <person name="Choi T."/>
            <person name="Kim D."/>
            <person name="Ryu S."/>
            <person name="Kim W."/>
        </authorList>
    </citation>
    <scope>NUCLEOTIDE SEQUENCE [LARGE SCALE GENOMIC DNA]</scope>
    <source>
        <tissue evidence="4">Muscle</tissue>
    </source>
</reference>
<protein>
    <submittedName>
        <fullName evidence="4">N-acetylated-alpha-linked acidic dipeptidase 2</fullName>
    </submittedName>
</protein>
<dbReference type="SUPFAM" id="SSF53187">
    <property type="entry name" value="Zn-dependent exopeptidases"/>
    <property type="match status" value="1"/>
</dbReference>
<dbReference type="AlphaFoldDB" id="A0A5B7ER78"/>
<dbReference type="Pfam" id="PF04389">
    <property type="entry name" value="Peptidase_M28"/>
    <property type="match status" value="1"/>
</dbReference>
<dbReference type="Proteomes" id="UP000324222">
    <property type="component" value="Unassembled WGS sequence"/>
</dbReference>
<proteinExistence type="inferred from homology"/>
<dbReference type="GO" id="GO:0004180">
    <property type="term" value="F:carboxypeptidase activity"/>
    <property type="evidence" value="ECO:0007669"/>
    <property type="project" value="TreeGrafter"/>
</dbReference>
<dbReference type="FunFam" id="3.40.630.10:FF:000101">
    <property type="entry name" value="N-acetylated alpha-linked acidic dipeptidase like 1"/>
    <property type="match status" value="1"/>
</dbReference>
<organism evidence="4 5">
    <name type="scientific">Portunus trituberculatus</name>
    <name type="common">Swimming crab</name>
    <name type="synonym">Neptunus trituberculatus</name>
    <dbReference type="NCBI Taxonomy" id="210409"/>
    <lineage>
        <taxon>Eukaryota</taxon>
        <taxon>Metazoa</taxon>
        <taxon>Ecdysozoa</taxon>
        <taxon>Arthropoda</taxon>
        <taxon>Crustacea</taxon>
        <taxon>Multicrustacea</taxon>
        <taxon>Malacostraca</taxon>
        <taxon>Eumalacostraca</taxon>
        <taxon>Eucarida</taxon>
        <taxon>Decapoda</taxon>
        <taxon>Pleocyemata</taxon>
        <taxon>Brachyura</taxon>
        <taxon>Eubrachyura</taxon>
        <taxon>Portunoidea</taxon>
        <taxon>Portunidae</taxon>
        <taxon>Portuninae</taxon>
        <taxon>Portunus</taxon>
    </lineage>
</organism>
<keyword evidence="5" id="KW-1185">Reference proteome</keyword>
<feature type="domain" description="Peptidase M28" evidence="3">
    <location>
        <begin position="24"/>
        <end position="113"/>
    </location>
</feature>
<feature type="region of interest" description="Disordered" evidence="2">
    <location>
        <begin position="129"/>
        <end position="159"/>
    </location>
</feature>
<dbReference type="InterPro" id="IPR039373">
    <property type="entry name" value="Peptidase_M28B"/>
</dbReference>
<dbReference type="OrthoDB" id="5841748at2759"/>
<comment type="caution">
    <text evidence="4">The sequence shown here is derived from an EMBL/GenBank/DDBJ whole genome shotgun (WGS) entry which is preliminary data.</text>
</comment>